<comment type="caution">
    <text evidence="5">The sequence shown here is derived from an EMBL/GenBank/DDBJ whole genome shotgun (WGS) entry which is preliminary data.</text>
</comment>
<gene>
    <name evidence="4" type="ORF">SAMN04487891_10635</name>
    <name evidence="5" type="ORF">SAMN05216293_3086</name>
</gene>
<evidence type="ECO:0000256" key="1">
    <source>
        <dbReference type="ARBA" id="ARBA00023125"/>
    </source>
</evidence>
<dbReference type="InterPro" id="IPR001647">
    <property type="entry name" value="HTH_TetR"/>
</dbReference>
<organism evidence="5 6">
    <name type="scientific">Flagellimonas taeanensis</name>
    <dbReference type="NCBI Taxonomy" id="1005926"/>
    <lineage>
        <taxon>Bacteria</taxon>
        <taxon>Pseudomonadati</taxon>
        <taxon>Bacteroidota</taxon>
        <taxon>Flavobacteriia</taxon>
        <taxon>Flavobacteriales</taxon>
        <taxon>Flavobacteriaceae</taxon>
        <taxon>Flagellimonas</taxon>
    </lineage>
</organism>
<dbReference type="Pfam" id="PF00440">
    <property type="entry name" value="TetR_N"/>
    <property type="match status" value="1"/>
</dbReference>
<feature type="DNA-binding region" description="H-T-H motif" evidence="2">
    <location>
        <begin position="43"/>
        <end position="62"/>
    </location>
</feature>
<evidence type="ECO:0000256" key="2">
    <source>
        <dbReference type="PROSITE-ProRule" id="PRU00335"/>
    </source>
</evidence>
<name>A0A1M6Z5R7_9FLAO</name>
<dbReference type="PROSITE" id="PS50977">
    <property type="entry name" value="HTH_TETR_2"/>
    <property type="match status" value="1"/>
</dbReference>
<dbReference type="GO" id="GO:0003677">
    <property type="term" value="F:DNA binding"/>
    <property type="evidence" value="ECO:0007669"/>
    <property type="project" value="UniProtKB-UniRule"/>
</dbReference>
<dbReference type="InterPro" id="IPR009057">
    <property type="entry name" value="Homeodomain-like_sf"/>
</dbReference>
<evidence type="ECO:0000313" key="4">
    <source>
        <dbReference type="EMBL" id="SFC11456.1"/>
    </source>
</evidence>
<dbReference type="EMBL" id="FRAT01000008">
    <property type="protein sequence ID" value="SHL25866.1"/>
    <property type="molecule type" value="Genomic_DNA"/>
</dbReference>
<dbReference type="Proteomes" id="UP000184031">
    <property type="component" value="Unassembled WGS sequence"/>
</dbReference>
<sequence>MQSLRMGINEKLYLKDPESSTLGKKIIEKSILMINEMGFENFNFKKLGSKIGSNESSIYRYFENKHKLLLYLASWYWRWMEYKMVLATHSISDCFEKLQKAVEILTQNVEEDIAFSHVNEVILNKIVINEYSKSYVTKNVEKENKEGYFAIYKRLVYRLEEMIATHNPEYPYSLSLASTILEGSLHQHFLREHFPGLTNCNQDVEPVHFFMDLITRSLKSKANG</sequence>
<dbReference type="SUPFAM" id="SSF46689">
    <property type="entry name" value="Homeodomain-like"/>
    <property type="match status" value="1"/>
</dbReference>
<evidence type="ECO:0000313" key="5">
    <source>
        <dbReference type="EMBL" id="SHL25866.1"/>
    </source>
</evidence>
<proteinExistence type="predicted"/>
<reference evidence="5 6" key="1">
    <citation type="submission" date="2016-11" db="EMBL/GenBank/DDBJ databases">
        <authorList>
            <person name="Varghese N."/>
            <person name="Submissions S."/>
        </authorList>
    </citation>
    <scope>NUCLEOTIDE SEQUENCE [LARGE SCALE GENOMIC DNA]</scope>
    <source>
        <strain evidence="5 6">CGMCC 1.12174</strain>
        <strain evidence="4 7">DSM 26351</strain>
    </source>
</reference>
<dbReference type="EMBL" id="FOKU01000006">
    <property type="protein sequence ID" value="SFC11456.1"/>
    <property type="molecule type" value="Genomic_DNA"/>
</dbReference>
<dbReference type="STRING" id="1055723.SAMN05216293_3086"/>
<dbReference type="AlphaFoldDB" id="A0A1M6Z5R7"/>
<keyword evidence="7" id="KW-1185">Reference proteome</keyword>
<feature type="domain" description="HTH tetR-type" evidence="3">
    <location>
        <begin position="20"/>
        <end position="80"/>
    </location>
</feature>
<dbReference type="Proteomes" id="UP000198940">
    <property type="component" value="Unassembled WGS sequence"/>
</dbReference>
<evidence type="ECO:0000313" key="6">
    <source>
        <dbReference type="Proteomes" id="UP000184031"/>
    </source>
</evidence>
<evidence type="ECO:0000313" key="7">
    <source>
        <dbReference type="Proteomes" id="UP000198940"/>
    </source>
</evidence>
<dbReference type="Gene3D" id="1.10.357.10">
    <property type="entry name" value="Tetracycline Repressor, domain 2"/>
    <property type="match status" value="1"/>
</dbReference>
<evidence type="ECO:0000259" key="3">
    <source>
        <dbReference type="PROSITE" id="PS50977"/>
    </source>
</evidence>
<protein>
    <submittedName>
        <fullName evidence="5">Transcriptional regulator, TetR family</fullName>
    </submittedName>
</protein>
<accession>A0A1M6Z5R7</accession>
<keyword evidence="1 2" id="KW-0238">DNA-binding</keyword>